<reference evidence="8" key="1">
    <citation type="submission" date="2021-05" db="EMBL/GenBank/DDBJ databases">
        <title>Complete genome sequence of the cellulolytic planctomycete Telmatocola sphagniphila SP2T and characterization of the first cellulase from planctomycetes.</title>
        <authorList>
            <person name="Rakitin A.L."/>
            <person name="Beletsky A.V."/>
            <person name="Naumoff D.G."/>
            <person name="Kulichevskaya I.S."/>
            <person name="Mardanov A.V."/>
            <person name="Ravin N.V."/>
            <person name="Dedysh S.N."/>
        </authorList>
    </citation>
    <scope>NUCLEOTIDE SEQUENCE</scope>
    <source>
        <strain evidence="8">SP2T</strain>
    </source>
</reference>
<sequence length="197" mass="22378">MSEQETSLVRRALSGDSSAFEELIRRTSRLIFARLYLDTGNSHLAEDLLQEVWIKAYRSLHQLRNPDGFRAWVLTIAKTVHLDCARNAGRQKRTQPEARIVSWADLSAAGPDPQLEAQREESRLAVLQALRSLPEEYRMPITLRYITGADYETIGTQLGLTNGSLRGLLNRGMKMLRDQLASGFLEKDDEVVNHERT</sequence>
<proteinExistence type="inferred from homology"/>
<evidence type="ECO:0000259" key="7">
    <source>
        <dbReference type="Pfam" id="PF08281"/>
    </source>
</evidence>
<keyword evidence="5" id="KW-0804">Transcription</keyword>
<evidence type="ECO:0000259" key="6">
    <source>
        <dbReference type="Pfam" id="PF04542"/>
    </source>
</evidence>
<feature type="domain" description="RNA polymerase sigma factor 70 region 4 type 2" evidence="7">
    <location>
        <begin position="124"/>
        <end position="176"/>
    </location>
</feature>
<dbReference type="PANTHER" id="PTHR43133:SF8">
    <property type="entry name" value="RNA POLYMERASE SIGMA FACTOR HI_1459-RELATED"/>
    <property type="match status" value="1"/>
</dbReference>
<dbReference type="InterPro" id="IPR039425">
    <property type="entry name" value="RNA_pol_sigma-70-like"/>
</dbReference>
<dbReference type="KEGG" id="tsph:KIH39_16590"/>
<dbReference type="Gene3D" id="1.10.1740.10">
    <property type="match status" value="1"/>
</dbReference>
<evidence type="ECO:0000256" key="4">
    <source>
        <dbReference type="ARBA" id="ARBA00023125"/>
    </source>
</evidence>
<dbReference type="CDD" id="cd06171">
    <property type="entry name" value="Sigma70_r4"/>
    <property type="match status" value="1"/>
</dbReference>
<evidence type="ECO:0000256" key="3">
    <source>
        <dbReference type="ARBA" id="ARBA00023082"/>
    </source>
</evidence>
<feature type="domain" description="RNA polymerase sigma-70 region 2" evidence="6">
    <location>
        <begin position="23"/>
        <end position="90"/>
    </location>
</feature>
<dbReference type="InterPro" id="IPR013324">
    <property type="entry name" value="RNA_pol_sigma_r3/r4-like"/>
</dbReference>
<accession>A0A8E6B366</accession>
<evidence type="ECO:0000256" key="1">
    <source>
        <dbReference type="ARBA" id="ARBA00010641"/>
    </source>
</evidence>
<dbReference type="GO" id="GO:0016987">
    <property type="term" value="F:sigma factor activity"/>
    <property type="evidence" value="ECO:0007669"/>
    <property type="project" value="UniProtKB-KW"/>
</dbReference>
<evidence type="ECO:0000256" key="5">
    <source>
        <dbReference type="ARBA" id="ARBA00023163"/>
    </source>
</evidence>
<dbReference type="RefSeq" id="WP_213494338.1">
    <property type="nucleotide sequence ID" value="NZ_CP074694.1"/>
</dbReference>
<dbReference type="PANTHER" id="PTHR43133">
    <property type="entry name" value="RNA POLYMERASE ECF-TYPE SIGMA FACTO"/>
    <property type="match status" value="1"/>
</dbReference>
<evidence type="ECO:0000313" key="9">
    <source>
        <dbReference type="Proteomes" id="UP000676194"/>
    </source>
</evidence>
<keyword evidence="3" id="KW-0731">Sigma factor</keyword>
<dbReference type="InterPro" id="IPR013325">
    <property type="entry name" value="RNA_pol_sigma_r2"/>
</dbReference>
<keyword evidence="4" id="KW-0238">DNA-binding</keyword>
<keyword evidence="9" id="KW-1185">Reference proteome</keyword>
<dbReference type="GO" id="GO:0003677">
    <property type="term" value="F:DNA binding"/>
    <property type="evidence" value="ECO:0007669"/>
    <property type="project" value="UniProtKB-KW"/>
</dbReference>
<protein>
    <submittedName>
        <fullName evidence="8">RNA polymerase sigma factor</fullName>
    </submittedName>
</protein>
<dbReference type="Pfam" id="PF04542">
    <property type="entry name" value="Sigma70_r2"/>
    <property type="match status" value="1"/>
</dbReference>
<dbReference type="Proteomes" id="UP000676194">
    <property type="component" value="Chromosome"/>
</dbReference>
<dbReference type="NCBIfam" id="TIGR02937">
    <property type="entry name" value="sigma70-ECF"/>
    <property type="match status" value="1"/>
</dbReference>
<dbReference type="EMBL" id="CP074694">
    <property type="protein sequence ID" value="QVL30467.1"/>
    <property type="molecule type" value="Genomic_DNA"/>
</dbReference>
<dbReference type="InterPro" id="IPR007627">
    <property type="entry name" value="RNA_pol_sigma70_r2"/>
</dbReference>
<comment type="similarity">
    <text evidence="1">Belongs to the sigma-70 factor family. ECF subfamily.</text>
</comment>
<dbReference type="AlphaFoldDB" id="A0A8E6B366"/>
<dbReference type="InterPro" id="IPR036388">
    <property type="entry name" value="WH-like_DNA-bd_sf"/>
</dbReference>
<keyword evidence="2" id="KW-0805">Transcription regulation</keyword>
<dbReference type="SUPFAM" id="SSF88659">
    <property type="entry name" value="Sigma3 and sigma4 domains of RNA polymerase sigma factors"/>
    <property type="match status" value="1"/>
</dbReference>
<organism evidence="8 9">
    <name type="scientific">Telmatocola sphagniphila</name>
    <dbReference type="NCBI Taxonomy" id="1123043"/>
    <lineage>
        <taxon>Bacteria</taxon>
        <taxon>Pseudomonadati</taxon>
        <taxon>Planctomycetota</taxon>
        <taxon>Planctomycetia</taxon>
        <taxon>Gemmatales</taxon>
        <taxon>Gemmataceae</taxon>
    </lineage>
</organism>
<evidence type="ECO:0000313" key="8">
    <source>
        <dbReference type="EMBL" id="QVL30467.1"/>
    </source>
</evidence>
<dbReference type="Pfam" id="PF08281">
    <property type="entry name" value="Sigma70_r4_2"/>
    <property type="match status" value="1"/>
</dbReference>
<dbReference type="GO" id="GO:0006352">
    <property type="term" value="P:DNA-templated transcription initiation"/>
    <property type="evidence" value="ECO:0007669"/>
    <property type="project" value="InterPro"/>
</dbReference>
<evidence type="ECO:0000256" key="2">
    <source>
        <dbReference type="ARBA" id="ARBA00023015"/>
    </source>
</evidence>
<dbReference type="Gene3D" id="1.10.10.10">
    <property type="entry name" value="Winged helix-like DNA-binding domain superfamily/Winged helix DNA-binding domain"/>
    <property type="match status" value="1"/>
</dbReference>
<dbReference type="InterPro" id="IPR014284">
    <property type="entry name" value="RNA_pol_sigma-70_dom"/>
</dbReference>
<dbReference type="SUPFAM" id="SSF88946">
    <property type="entry name" value="Sigma2 domain of RNA polymerase sigma factors"/>
    <property type="match status" value="1"/>
</dbReference>
<dbReference type="InterPro" id="IPR013249">
    <property type="entry name" value="RNA_pol_sigma70_r4_t2"/>
</dbReference>
<gene>
    <name evidence="8" type="ORF">KIH39_16590</name>
</gene>
<name>A0A8E6B366_9BACT</name>